<keyword evidence="1" id="KW-0175">Coiled coil</keyword>
<evidence type="ECO:0000256" key="1">
    <source>
        <dbReference type="SAM" id="Coils"/>
    </source>
</evidence>
<sequence>MRFSKKQKFFLLAGLGTAVFCGITIVISIFIDRKMRNQLLKEFNDFKELPLTKILKNQLKDNNDIGFPNFIFNGPDVIGICYSCKEIANILTIKFVYKIAALSKELVGEIKHFGFLNADINDKSIKLSLSGYSLKDGEKTNWIYTKEFFLFILHKANTFEKNNIYGSSHKRVLPDNGLREVIGNMLKNAIDSSEKLRDILPFLSNNIEELQQRLNQLLLRLETDKNLDWVQDEITKNIFWVFEMLVSTFIENKNTILEILNDTRAAKERKDEDLMDKNLTALRNFLVEFSNSYADKKFGASEESNLHESVKFLRNKILTELPRNKDISKIIGDCIQVFLDNFDDSEDAEGSGANVSLNAHGSSRISSNTDDSDEIVKKILYELVSEGILCITRFLMCFC</sequence>
<evidence type="ECO:0000313" key="4">
    <source>
        <dbReference type="Proteomes" id="UP000293045"/>
    </source>
</evidence>
<reference evidence="3 4" key="1">
    <citation type="submission" date="2017-12" db="EMBL/GenBank/DDBJ databases">
        <authorList>
            <person name="Pombert J.-F."/>
            <person name="Haag K.L."/>
            <person name="Ebert D."/>
        </authorList>
    </citation>
    <scope>NUCLEOTIDE SEQUENCE [LARGE SCALE GENOMIC DNA]</scope>
    <source>
        <strain evidence="3">IL-BN-2</strain>
    </source>
</reference>
<keyword evidence="2" id="KW-0812">Transmembrane</keyword>
<keyword evidence="2" id="KW-1133">Transmembrane helix</keyword>
<proteinExistence type="predicted"/>
<dbReference type="VEuPathDB" id="MicrosporidiaDB:CWI36_0333p0010"/>
<feature type="transmembrane region" description="Helical" evidence="2">
    <location>
        <begin position="9"/>
        <end position="31"/>
    </location>
</feature>
<evidence type="ECO:0000256" key="2">
    <source>
        <dbReference type="SAM" id="Phobius"/>
    </source>
</evidence>
<dbReference type="EMBL" id="PIXR01000239">
    <property type="protein sequence ID" value="TBU08004.1"/>
    <property type="molecule type" value="Genomic_DNA"/>
</dbReference>
<dbReference type="Proteomes" id="UP000293045">
    <property type="component" value="Unassembled WGS sequence"/>
</dbReference>
<protein>
    <submittedName>
        <fullName evidence="3">Uncharacterized protein</fullName>
    </submittedName>
</protein>
<dbReference type="AlphaFoldDB" id="A0A4Q9LIQ1"/>
<keyword evidence="2" id="KW-0472">Membrane</keyword>
<gene>
    <name evidence="3" type="ORF">CWI39_0239p0010</name>
</gene>
<dbReference type="VEuPathDB" id="MicrosporidiaDB:CWI36_2261p0010"/>
<evidence type="ECO:0000313" key="3">
    <source>
        <dbReference type="EMBL" id="TBU08004.1"/>
    </source>
</evidence>
<accession>A0A4Q9LIQ1</accession>
<dbReference type="VEuPathDB" id="MicrosporidiaDB:CWI39_0239p0010"/>
<feature type="coiled-coil region" evidence="1">
    <location>
        <begin position="193"/>
        <end position="227"/>
    </location>
</feature>
<comment type="caution">
    <text evidence="3">The sequence shown here is derived from an EMBL/GenBank/DDBJ whole genome shotgun (WGS) entry which is preliminary data.</text>
</comment>
<name>A0A4Q9LIQ1_9MICR</name>
<organism evidence="3 4">
    <name type="scientific">Hamiltosporidium magnivora</name>
    <dbReference type="NCBI Taxonomy" id="148818"/>
    <lineage>
        <taxon>Eukaryota</taxon>
        <taxon>Fungi</taxon>
        <taxon>Fungi incertae sedis</taxon>
        <taxon>Microsporidia</taxon>
        <taxon>Dubosqiidae</taxon>
        <taxon>Hamiltosporidium</taxon>
    </lineage>
</organism>